<reference evidence="1 2" key="1">
    <citation type="submission" date="2020-08" db="EMBL/GenBank/DDBJ databases">
        <title>Sequencing the genomes of 1000 actinobacteria strains.</title>
        <authorList>
            <person name="Klenk H.-P."/>
        </authorList>
    </citation>
    <scope>NUCLEOTIDE SEQUENCE [LARGE SCALE GENOMIC DNA]</scope>
    <source>
        <strain evidence="1 2">DSM 45913</strain>
    </source>
</reference>
<gene>
    <name evidence="1" type="ORF">FHU36_004089</name>
</gene>
<evidence type="ECO:0000313" key="1">
    <source>
        <dbReference type="EMBL" id="MBB6347544.1"/>
    </source>
</evidence>
<dbReference type="Proteomes" id="UP000583800">
    <property type="component" value="Unassembled WGS sequence"/>
</dbReference>
<keyword evidence="2" id="KW-1185">Reference proteome</keyword>
<proteinExistence type="predicted"/>
<evidence type="ECO:0000313" key="2">
    <source>
        <dbReference type="Proteomes" id="UP000583800"/>
    </source>
</evidence>
<organism evidence="1 2">
    <name type="scientific">Nonomuraea muscovyensis</name>
    <dbReference type="NCBI Taxonomy" id="1124761"/>
    <lineage>
        <taxon>Bacteria</taxon>
        <taxon>Bacillati</taxon>
        <taxon>Actinomycetota</taxon>
        <taxon>Actinomycetes</taxon>
        <taxon>Streptosporangiales</taxon>
        <taxon>Streptosporangiaceae</taxon>
        <taxon>Nonomuraea</taxon>
    </lineage>
</organism>
<keyword evidence="1" id="KW-0540">Nuclease</keyword>
<dbReference type="EMBL" id="JACHJB010000002">
    <property type="protein sequence ID" value="MBB6347544.1"/>
    <property type="molecule type" value="Genomic_DNA"/>
</dbReference>
<keyword evidence="1" id="KW-0255">Endonuclease</keyword>
<accession>A0A7X0C2Z6</accession>
<sequence length="82" mass="9045">MNHRVTFHASGSAQIPGLPEAAFVALVEALTKVGEDPFGHSIAGRRDDPHYREVTFGEYGLAAFYVDRPRRTVAVYDIIWAG</sequence>
<dbReference type="GO" id="GO:0004519">
    <property type="term" value="F:endonuclease activity"/>
    <property type="evidence" value="ECO:0007669"/>
    <property type="project" value="UniProtKB-KW"/>
</dbReference>
<keyword evidence="1" id="KW-0378">Hydrolase</keyword>
<protein>
    <submittedName>
        <fullName evidence="1">mRNA-degrading endonuclease RelE of RelBE toxin-antitoxin system</fullName>
    </submittedName>
</protein>
<dbReference type="AlphaFoldDB" id="A0A7X0C2Z6"/>
<dbReference type="RefSeq" id="WP_185085470.1">
    <property type="nucleotide sequence ID" value="NZ_JACHJB010000002.1"/>
</dbReference>
<comment type="caution">
    <text evidence="1">The sequence shown here is derived from an EMBL/GenBank/DDBJ whole genome shotgun (WGS) entry which is preliminary data.</text>
</comment>
<name>A0A7X0C2Z6_9ACTN</name>